<keyword evidence="8" id="KW-0915">Sodium</keyword>
<evidence type="ECO:0000256" key="2">
    <source>
        <dbReference type="ARBA" id="ARBA00007367"/>
    </source>
</evidence>
<evidence type="ECO:0000256" key="12">
    <source>
        <dbReference type="SAM" id="Phobius"/>
    </source>
</evidence>
<feature type="transmembrane region" description="Helical" evidence="12">
    <location>
        <begin position="318"/>
        <end position="344"/>
    </location>
</feature>
<evidence type="ECO:0000256" key="8">
    <source>
        <dbReference type="ARBA" id="ARBA00023053"/>
    </source>
</evidence>
<dbReference type="Proteomes" id="UP001297092">
    <property type="component" value="Unassembled WGS sequence"/>
</dbReference>
<comment type="subcellular location">
    <subcellularLocation>
        <location evidence="1">Cell membrane</location>
        <topology evidence="1">Multi-pass membrane protein</topology>
    </subcellularLocation>
</comment>
<keyword evidence="15" id="KW-1185">Reference proteome</keyword>
<feature type="transmembrane region" description="Helical" evidence="12">
    <location>
        <begin position="232"/>
        <end position="253"/>
    </location>
</feature>
<dbReference type="RefSeq" id="WP_214111599.1">
    <property type="nucleotide sequence ID" value="NZ_JAHCTB010000001.1"/>
</dbReference>
<evidence type="ECO:0000256" key="3">
    <source>
        <dbReference type="ARBA" id="ARBA00022448"/>
    </source>
</evidence>
<keyword evidence="10 12" id="KW-0472">Membrane</keyword>
<dbReference type="PANTHER" id="PTHR10110:SF195">
    <property type="entry name" value="NA(+)_H(+) ANTIPORTER NHAS2"/>
    <property type="match status" value="1"/>
</dbReference>
<keyword evidence="5" id="KW-1003">Cell membrane</keyword>
<dbReference type="InterPro" id="IPR006153">
    <property type="entry name" value="Cation/H_exchanger_TM"/>
</dbReference>
<evidence type="ECO:0000256" key="4">
    <source>
        <dbReference type="ARBA" id="ARBA00022449"/>
    </source>
</evidence>
<feature type="transmembrane region" description="Helical" evidence="12">
    <location>
        <begin position="99"/>
        <end position="122"/>
    </location>
</feature>
<feature type="domain" description="Cation/H+ exchanger transmembrane" evidence="13">
    <location>
        <begin position="13"/>
        <end position="408"/>
    </location>
</feature>
<feature type="transmembrane region" description="Helical" evidence="12">
    <location>
        <begin position="195"/>
        <end position="220"/>
    </location>
</feature>
<feature type="transmembrane region" description="Helical" evidence="12">
    <location>
        <begin position="6"/>
        <end position="24"/>
    </location>
</feature>
<feature type="transmembrane region" description="Helical" evidence="12">
    <location>
        <begin position="128"/>
        <end position="150"/>
    </location>
</feature>
<evidence type="ECO:0000256" key="5">
    <source>
        <dbReference type="ARBA" id="ARBA00022475"/>
    </source>
</evidence>
<feature type="transmembrane region" description="Helical" evidence="12">
    <location>
        <begin position="387"/>
        <end position="407"/>
    </location>
</feature>
<gene>
    <name evidence="14" type="ORF">KIV10_00860</name>
</gene>
<keyword evidence="4" id="KW-0050">Antiport</keyword>
<dbReference type="EMBL" id="JAHCTB010000001">
    <property type="protein sequence ID" value="MBT0606720.1"/>
    <property type="molecule type" value="Genomic_DNA"/>
</dbReference>
<dbReference type="Gene3D" id="6.10.140.1330">
    <property type="match status" value="1"/>
</dbReference>
<keyword evidence="7 12" id="KW-1133">Transmembrane helix</keyword>
<feature type="transmembrane region" description="Helical" evidence="12">
    <location>
        <begin position="356"/>
        <end position="375"/>
    </location>
</feature>
<dbReference type="PANTHER" id="PTHR10110">
    <property type="entry name" value="SODIUM/HYDROGEN EXCHANGER"/>
    <property type="match status" value="1"/>
</dbReference>
<evidence type="ECO:0000259" key="13">
    <source>
        <dbReference type="Pfam" id="PF00999"/>
    </source>
</evidence>
<feature type="transmembrane region" description="Helical" evidence="12">
    <location>
        <begin position="171"/>
        <end position="189"/>
    </location>
</feature>
<comment type="similarity">
    <text evidence="2">Belongs to the monovalent cation:proton antiporter 1 (CPA1) transporter (TC 2.A.36) family.</text>
</comment>
<evidence type="ECO:0000256" key="10">
    <source>
        <dbReference type="ARBA" id="ARBA00023136"/>
    </source>
</evidence>
<keyword evidence="6 12" id="KW-0812">Transmembrane</keyword>
<reference evidence="14 15" key="1">
    <citation type="submission" date="2021-05" db="EMBL/GenBank/DDBJ databases">
        <title>Aequorivita echinoideorum JCM 30378 genome.</title>
        <authorList>
            <person name="Zhang H."/>
            <person name="Li C."/>
        </authorList>
    </citation>
    <scope>NUCLEOTIDE SEQUENCE [LARGE SCALE GENOMIC DNA]</scope>
    <source>
        <strain evidence="14 15">JCM30378</strain>
    </source>
</reference>
<evidence type="ECO:0000313" key="14">
    <source>
        <dbReference type="EMBL" id="MBT0606720.1"/>
    </source>
</evidence>
<accession>A0ABS5S2N9</accession>
<evidence type="ECO:0000256" key="6">
    <source>
        <dbReference type="ARBA" id="ARBA00022692"/>
    </source>
</evidence>
<keyword evidence="9" id="KW-0406">Ion transport</keyword>
<dbReference type="InterPro" id="IPR018422">
    <property type="entry name" value="Cation/H_exchanger_CPA1"/>
</dbReference>
<keyword evidence="3" id="KW-0813">Transport</keyword>
<evidence type="ECO:0000256" key="9">
    <source>
        <dbReference type="ARBA" id="ARBA00023065"/>
    </source>
</evidence>
<keyword evidence="11" id="KW-0739">Sodium transport</keyword>
<protein>
    <submittedName>
        <fullName evidence="14">Sodium:proton antiporter</fullName>
    </submittedName>
</protein>
<feature type="transmembrane region" description="Helical" evidence="12">
    <location>
        <begin position="70"/>
        <end position="87"/>
    </location>
</feature>
<sequence length="419" mass="46219">MDYFSIATIIITLAAIFGYINVRFLKLPNSIGLMLITILFTFGVFALSYIDPTLLNAEKYIIEKIDFRTILLDVMLSFLLFAGALHTNFEQLKVQRWPILMFSTLGVLMSTFLVGTVLYFLLQLTPLSVEYIYCLLFGALISPTDPIAVLGIMKKAGVPKNLEAKIVGESLFNDGIGVVLFLTIFQIASFGEQEITALGVLQLFGTEVIGGILLGLVLGWGTYKLLKSINDYDIEVIITLATVMLGTAIAHFTHVSAPLAMVAAGLFIGNDIVRQGAMSETTETYVDKFWELADILLNTVLFVLIGMEMLVLSLETTYIIAGVVAIPIVLGCRYISLLFPVNFFKEKLKFVPHTGLIMTWAGLRGGISIALALGLTEQMHREFFLVVTYVVVVFSIFAQGLTVGKLVNRLVPRVKQQEV</sequence>
<feature type="transmembrane region" description="Helical" evidence="12">
    <location>
        <begin position="289"/>
        <end position="312"/>
    </location>
</feature>
<name>A0ABS5S2N9_9FLAO</name>
<comment type="caution">
    <text evidence="14">The sequence shown here is derived from an EMBL/GenBank/DDBJ whole genome shotgun (WGS) entry which is preliminary data.</text>
</comment>
<evidence type="ECO:0000256" key="11">
    <source>
        <dbReference type="ARBA" id="ARBA00023201"/>
    </source>
</evidence>
<evidence type="ECO:0000313" key="15">
    <source>
        <dbReference type="Proteomes" id="UP001297092"/>
    </source>
</evidence>
<evidence type="ECO:0000256" key="1">
    <source>
        <dbReference type="ARBA" id="ARBA00004651"/>
    </source>
</evidence>
<organism evidence="14 15">
    <name type="scientific">Aequorivita echinoideorum</name>
    <dbReference type="NCBI Taxonomy" id="1549647"/>
    <lineage>
        <taxon>Bacteria</taxon>
        <taxon>Pseudomonadati</taxon>
        <taxon>Bacteroidota</taxon>
        <taxon>Flavobacteriia</taxon>
        <taxon>Flavobacteriales</taxon>
        <taxon>Flavobacteriaceae</taxon>
        <taxon>Aequorivita</taxon>
    </lineage>
</organism>
<proteinExistence type="inferred from homology"/>
<feature type="transmembrane region" description="Helical" evidence="12">
    <location>
        <begin position="31"/>
        <end position="50"/>
    </location>
</feature>
<dbReference type="Pfam" id="PF00999">
    <property type="entry name" value="Na_H_Exchanger"/>
    <property type="match status" value="1"/>
</dbReference>
<evidence type="ECO:0000256" key="7">
    <source>
        <dbReference type="ARBA" id="ARBA00022989"/>
    </source>
</evidence>